<evidence type="ECO:0000313" key="2">
    <source>
        <dbReference type="Proteomes" id="UP000093954"/>
    </source>
</evidence>
<keyword evidence="2" id="KW-1185">Reference proteome</keyword>
<evidence type="ECO:0000313" key="1">
    <source>
        <dbReference type="EMBL" id="OBR90708.1"/>
    </source>
</evidence>
<dbReference type="AlphaFoldDB" id="A0A1A6AL43"/>
<proteinExistence type="predicted"/>
<gene>
    <name evidence="1" type="ORF">CLRAG_33560</name>
</gene>
<accession>A0A1A6AL43</accession>
<comment type="caution">
    <text evidence="1">The sequence shown here is derived from an EMBL/GenBank/DDBJ whole genome shotgun (WGS) entry which is preliminary data.</text>
</comment>
<evidence type="ECO:0008006" key="3">
    <source>
        <dbReference type="Google" id="ProtNLM"/>
    </source>
</evidence>
<name>A0A1A6AL43_9CLOT</name>
<sequence length="1106" mass="130759">MAEDKMYKILRLKLKNCKRMVNKEGKQTGVEIRINENKLKKSFTLVKEPETIRIIKILAPDRNSQDLSGFTYVKDLITMSVNIDKYRDIIKSDSGLVNIIFTRKPKLNYKKFNGKIKNNKFNRTRNKSLEKYKYNMDIEYKNELFKRLMASSGNVRNKKVVFIREGLFDKMNKILLCGLPEDMEHPAFSKFNSYYAMASTDSTPVITPNFVVIDDYARKIEEVFDYVKEKEKVNNKDNYEIEEGTEKSKIEITPFDGAGLVDVRLAEQWKENLGLDYLPSSWQFRAIPGIKGNVYTFDLKKFAKEFKSEIKDVFGHTWDLFKDNISMILTKSQFKFYKQYDENFGQEEAFTIWKSNFDKELHGYKRTFNISKYSEKNLKHEVLLSYQPIQSLELSDDDIKNLCSRTAKKIKEISTDVNEFLKYRGVINSQENEIGELICQKRIPPYYKALNENKDLFYDNYIQQKIKEDIKGFKKRTLKGCIFVPGNYQTLIPDVFALAQYAFGLEVTGGLKANTIYSKYWVNEYINYFTKKLNDKKENMKCGYDYNKYLSMKEKLKELNMKIDVIRFPHVSNEHFPVTVVEQPNDYYKYMTEGIVTSMYDSLALHIGGADYDNDHVLSTNDKTLVRCSVEQKTNTIVPISLKDQENDENKMHKITDMDEIIDTDIRGMSNNIGKAVNKITKLWSVVPKDDNERTKVRRYIKIMSVVCSKIIDFAKTGKAATIPCEIEEYLKNIQKPYFQRYIYNHEVSREKIMNENRELYGEDKKFIFSDTNCVMNRLCHYMEKEIANIDDELKKNKEEQLEEKAEDITCFYSEENTEQFKDKKYDNSVSYTKYIKPLLKDLKKEYDEISKYNSQENNNIFCSSDIKQEHDDRYKIFYTYAKMELMNILEHKELKLTKEKLLDFIVFAFYRDKDFNKLDKSLLWNCFGSELSRRIKGKSLVVKKSKLGYEDRKEKISKLKKINNKKNKIYISIFKNEEKDKQVEIFDSELDVFKNIGNKDERNLLKALYIISKFNKVFKGEFCFEIEQNKKGAITKIHICKLADIDSRKYFDILKKVIINHNDIITVEHSTDFSKIICKFKRGKFKEEGQSKKYMDINECRNRFK</sequence>
<dbReference type="RefSeq" id="WP_065079434.1">
    <property type="nucleotide sequence ID" value="NZ_LROS01000055.1"/>
</dbReference>
<reference evidence="1 2" key="1">
    <citation type="journal article" date="2012" name="Front. Microbiol.">
        <title>Draft Genome Sequence of the Virulent Strain 01-B526 of the Fish Pathogen Aeromonas salmonicida.</title>
        <authorList>
            <person name="Charette S.J."/>
            <person name="Brochu F."/>
            <person name="Boyle B."/>
            <person name="Filion G."/>
            <person name="Tanaka K.H."/>
            <person name="Derome N."/>
        </authorList>
    </citation>
    <scope>NUCLEOTIDE SEQUENCE [LARGE SCALE GENOMIC DNA]</scope>
    <source>
        <strain evidence="1 2">P11</strain>
    </source>
</reference>
<dbReference type="Proteomes" id="UP000093954">
    <property type="component" value="Unassembled WGS sequence"/>
</dbReference>
<protein>
    <recommendedName>
        <fullName evidence="3">RNA dependent RNA polymerase</fullName>
    </recommendedName>
</protein>
<organism evidence="1 2">
    <name type="scientific">Clostridium ragsdalei P11</name>
    <dbReference type="NCBI Taxonomy" id="1353534"/>
    <lineage>
        <taxon>Bacteria</taxon>
        <taxon>Bacillati</taxon>
        <taxon>Bacillota</taxon>
        <taxon>Clostridia</taxon>
        <taxon>Eubacteriales</taxon>
        <taxon>Clostridiaceae</taxon>
        <taxon>Clostridium</taxon>
    </lineage>
</organism>
<dbReference type="EMBL" id="LROS01000055">
    <property type="protein sequence ID" value="OBR90708.1"/>
    <property type="molecule type" value="Genomic_DNA"/>
</dbReference>
<dbReference type="PATRIC" id="fig|1353534.3.peg.3417"/>